<reference evidence="1" key="1">
    <citation type="submission" date="2020-10" db="EMBL/GenBank/DDBJ databases">
        <authorList>
            <person name="Castelo-Branco R."/>
            <person name="Eusebio N."/>
            <person name="Adriana R."/>
            <person name="Vieira A."/>
            <person name="Brugerolle De Fraissinette N."/>
            <person name="Rezende De Castro R."/>
            <person name="Schneider M.P."/>
            <person name="Vasconcelos V."/>
            <person name="Leao P.N."/>
        </authorList>
    </citation>
    <scope>NUCLEOTIDE SEQUENCE</scope>
    <source>
        <strain evidence="1">LEGE 07157</strain>
    </source>
</reference>
<gene>
    <name evidence="1" type="ORF">IQ249_15395</name>
</gene>
<dbReference type="EMBL" id="JADEWZ010000023">
    <property type="protein sequence ID" value="MBE9117285.1"/>
    <property type="molecule type" value="Genomic_DNA"/>
</dbReference>
<name>A0A8J7JC96_9CYAN</name>
<dbReference type="AlphaFoldDB" id="A0A8J7JC96"/>
<dbReference type="Pfam" id="PF10719">
    <property type="entry name" value="ComFB"/>
    <property type="match status" value="1"/>
</dbReference>
<proteinExistence type="predicted"/>
<organism evidence="1 2">
    <name type="scientific">Lusitaniella coriacea LEGE 07157</name>
    <dbReference type="NCBI Taxonomy" id="945747"/>
    <lineage>
        <taxon>Bacteria</taxon>
        <taxon>Bacillati</taxon>
        <taxon>Cyanobacteriota</taxon>
        <taxon>Cyanophyceae</taxon>
        <taxon>Spirulinales</taxon>
        <taxon>Lusitaniellaceae</taxon>
        <taxon>Lusitaniella</taxon>
    </lineage>
</organism>
<evidence type="ECO:0000313" key="2">
    <source>
        <dbReference type="Proteomes" id="UP000654482"/>
    </source>
</evidence>
<accession>A0A8J7JC96</accession>
<keyword evidence="2" id="KW-1185">Reference proteome</keyword>
<sequence>MTSANYPKTYRNVMEVLVVKEVERQLKQLPANLARYIEPSQVITFALNHLPPLYASSEEGWQQQCHRAEQDLQEKIQTVVRQSFAAIQRDPLRSSTPLPPPEGTEERIAHNALNALQELLLQGDLTWNTMVETVRQTLVQAMEGELTQAQTEKITRRQRKRDRYRGL</sequence>
<protein>
    <submittedName>
        <fullName evidence="1">Late competence development ComFB family protein</fullName>
    </submittedName>
</protein>
<comment type="caution">
    <text evidence="1">The sequence shown here is derived from an EMBL/GenBank/DDBJ whole genome shotgun (WGS) entry which is preliminary data.</text>
</comment>
<dbReference type="InterPro" id="IPR019657">
    <property type="entry name" value="ComFB"/>
</dbReference>
<dbReference type="Proteomes" id="UP000654482">
    <property type="component" value="Unassembled WGS sequence"/>
</dbReference>
<evidence type="ECO:0000313" key="1">
    <source>
        <dbReference type="EMBL" id="MBE9117285.1"/>
    </source>
</evidence>